<dbReference type="EMBL" id="MU157846">
    <property type="protein sequence ID" value="KAF9529419.1"/>
    <property type="molecule type" value="Genomic_DNA"/>
</dbReference>
<evidence type="ECO:0000313" key="3">
    <source>
        <dbReference type="Proteomes" id="UP000807306"/>
    </source>
</evidence>
<dbReference type="OrthoDB" id="27214at2759"/>
<evidence type="ECO:0008006" key="4">
    <source>
        <dbReference type="Google" id="ProtNLM"/>
    </source>
</evidence>
<organism evidence="2 3">
    <name type="scientific">Crepidotus variabilis</name>
    <dbReference type="NCBI Taxonomy" id="179855"/>
    <lineage>
        <taxon>Eukaryota</taxon>
        <taxon>Fungi</taxon>
        <taxon>Dikarya</taxon>
        <taxon>Basidiomycota</taxon>
        <taxon>Agaricomycotina</taxon>
        <taxon>Agaricomycetes</taxon>
        <taxon>Agaricomycetidae</taxon>
        <taxon>Agaricales</taxon>
        <taxon>Agaricineae</taxon>
        <taxon>Crepidotaceae</taxon>
        <taxon>Crepidotus</taxon>
    </lineage>
</organism>
<dbReference type="InterPro" id="IPR052766">
    <property type="entry name" value="S41A_metabolite_peptidase"/>
</dbReference>
<dbReference type="Gene3D" id="3.90.226.10">
    <property type="entry name" value="2-enoyl-CoA Hydratase, Chain A, domain 1"/>
    <property type="match status" value="1"/>
</dbReference>
<dbReference type="PANTHER" id="PTHR37049">
    <property type="entry name" value="PEPTIDASE S41 FAMILY PROTEIN"/>
    <property type="match status" value="1"/>
</dbReference>
<dbReference type="PANTHER" id="PTHR37049:SF4">
    <property type="entry name" value="RHODANESE DOMAIN-CONTAINING PROTEIN"/>
    <property type="match status" value="1"/>
</dbReference>
<proteinExistence type="predicted"/>
<accession>A0A9P6EIR4</accession>
<dbReference type="Proteomes" id="UP000807306">
    <property type="component" value="Unassembled WGS sequence"/>
</dbReference>
<dbReference type="AlphaFoldDB" id="A0A9P6EIR4"/>
<feature type="chain" id="PRO_5040456843" description="Tail specific protease domain-containing protein" evidence="1">
    <location>
        <begin position="22"/>
        <end position="695"/>
    </location>
</feature>
<keyword evidence="1" id="KW-0732">Signal</keyword>
<comment type="caution">
    <text evidence="2">The sequence shown here is derived from an EMBL/GenBank/DDBJ whole genome shotgun (WGS) entry which is preliminary data.</text>
</comment>
<feature type="signal peptide" evidence="1">
    <location>
        <begin position="1"/>
        <end position="21"/>
    </location>
</feature>
<name>A0A9P6EIR4_9AGAR</name>
<protein>
    <recommendedName>
        <fullName evidence="4">Tail specific protease domain-containing protein</fullName>
    </recommendedName>
</protein>
<gene>
    <name evidence="2" type="ORF">CPB83DRAFT_852653</name>
</gene>
<keyword evidence="3" id="KW-1185">Reference proteome</keyword>
<reference evidence="2" key="1">
    <citation type="submission" date="2020-11" db="EMBL/GenBank/DDBJ databases">
        <authorList>
            <consortium name="DOE Joint Genome Institute"/>
            <person name="Ahrendt S."/>
            <person name="Riley R."/>
            <person name="Andreopoulos W."/>
            <person name="Labutti K."/>
            <person name="Pangilinan J."/>
            <person name="Ruiz-Duenas F.J."/>
            <person name="Barrasa J.M."/>
            <person name="Sanchez-Garcia M."/>
            <person name="Camarero S."/>
            <person name="Miyauchi S."/>
            <person name="Serrano A."/>
            <person name="Linde D."/>
            <person name="Babiker R."/>
            <person name="Drula E."/>
            <person name="Ayuso-Fernandez I."/>
            <person name="Pacheco R."/>
            <person name="Padilla G."/>
            <person name="Ferreira P."/>
            <person name="Barriuso J."/>
            <person name="Kellner H."/>
            <person name="Castanera R."/>
            <person name="Alfaro M."/>
            <person name="Ramirez L."/>
            <person name="Pisabarro A.G."/>
            <person name="Kuo A."/>
            <person name="Tritt A."/>
            <person name="Lipzen A."/>
            <person name="He G."/>
            <person name="Yan M."/>
            <person name="Ng V."/>
            <person name="Cullen D."/>
            <person name="Martin F."/>
            <person name="Rosso M.-N."/>
            <person name="Henrissat B."/>
            <person name="Hibbett D."/>
            <person name="Martinez A.T."/>
            <person name="Grigoriev I.V."/>
        </authorList>
    </citation>
    <scope>NUCLEOTIDE SEQUENCE</scope>
    <source>
        <strain evidence="2">CBS 506.95</strain>
    </source>
</reference>
<dbReference type="InterPro" id="IPR029045">
    <property type="entry name" value="ClpP/crotonase-like_dom_sf"/>
</dbReference>
<evidence type="ECO:0000313" key="2">
    <source>
        <dbReference type="EMBL" id="KAF9529419.1"/>
    </source>
</evidence>
<sequence>MWNFGFAPLAVSAATFVYSAATSKDPCTLISGKGWVSPAEARACMTAFPLEPKARANIIDVVSKTLPFHASENYQLQAPAPFQTIHVDLSAELARLNRTQYSSEFEFHLDMYRTFQRANDGHLGVYNYCYDYLYQTFVPLPLVYLTEDGKQDVFIAPEAFKVASEEFKGQIDVWQKHLPGQLRGNLASLSGAKVLLINGENPLVAVNDNAKVRGESQSAATRQNLFFASYGHDSTSWYYNLGDFARQIHPIVDSVQLTVQRPNSTHTDTFSIPYRSRASNPAKNNIKDVASYRQSICRASGSTNGYDRYSPSAASRPDPGKMPAVASLHQEYEFKPSKTPLLIQNGVIPSHPPVMDVTLPKELRPSSKPLDESHGGAQFFMLDGQRTGVLVMGTFNIRNTTDLVLLAQRLLEGLQKLKDKGADRLIVDVTNNGGGSIYLAHWLYRILMGHSDKTFPQAGLDTTTRAAPLAQLIVEHIISKKVDPRNLSLYNPKRWKNAKHQPLPLDKNWLKTGPKLTINGQNDAFSERLGQESQPFQDTLGLTPPKERLFDPKNILIMSNGVCYSSCALFTVRMSKSYGVRTVVVGGQDNIRQEYCGTVGGQVSNFMTIDTEIKSAKLKNHTLAPPDLLFRSVVSITWRLGYGVDNPNEPEEWQPHWANISFPLTLKSVNNPEEIWKSLTSRYLNNSTLFHIQEP</sequence>
<dbReference type="SUPFAM" id="SSF52096">
    <property type="entry name" value="ClpP/crotonase"/>
    <property type="match status" value="1"/>
</dbReference>
<evidence type="ECO:0000256" key="1">
    <source>
        <dbReference type="SAM" id="SignalP"/>
    </source>
</evidence>